<dbReference type="AlphaFoldDB" id="A0A7S2VI29"/>
<evidence type="ECO:0000256" key="1">
    <source>
        <dbReference type="SAM" id="Phobius"/>
    </source>
</evidence>
<keyword evidence="1" id="KW-0472">Membrane</keyword>
<name>A0A7S2VI29_9DINO</name>
<keyword evidence="1" id="KW-1133">Transmembrane helix</keyword>
<protein>
    <submittedName>
        <fullName evidence="2">Uncharacterized protein</fullName>
    </submittedName>
</protein>
<feature type="transmembrane region" description="Helical" evidence="1">
    <location>
        <begin position="355"/>
        <end position="375"/>
    </location>
</feature>
<feature type="transmembrane region" description="Helical" evidence="1">
    <location>
        <begin position="471"/>
        <end position="493"/>
    </location>
</feature>
<feature type="transmembrane region" description="Helical" evidence="1">
    <location>
        <begin position="381"/>
        <end position="399"/>
    </location>
</feature>
<gene>
    <name evidence="2" type="ORF">BRAN1462_LOCUS50841</name>
</gene>
<reference evidence="2" key="1">
    <citation type="submission" date="2021-01" db="EMBL/GenBank/DDBJ databases">
        <authorList>
            <person name="Corre E."/>
            <person name="Pelletier E."/>
            <person name="Niang G."/>
            <person name="Scheremetjew M."/>
            <person name="Finn R."/>
            <person name="Kale V."/>
            <person name="Holt S."/>
            <person name="Cochrane G."/>
            <person name="Meng A."/>
            <person name="Brown T."/>
            <person name="Cohen L."/>
        </authorList>
    </citation>
    <scope>NUCLEOTIDE SEQUENCE</scope>
    <source>
        <strain evidence="2">RCC3387</strain>
    </source>
</reference>
<feature type="transmembrane region" description="Helical" evidence="1">
    <location>
        <begin position="420"/>
        <end position="440"/>
    </location>
</feature>
<accession>A0A7S2VI29</accession>
<proteinExistence type="predicted"/>
<organism evidence="2">
    <name type="scientific">Zooxanthella nutricula</name>
    <dbReference type="NCBI Taxonomy" id="1333877"/>
    <lineage>
        <taxon>Eukaryota</taxon>
        <taxon>Sar</taxon>
        <taxon>Alveolata</taxon>
        <taxon>Dinophyceae</taxon>
        <taxon>Peridiniales</taxon>
        <taxon>Peridiniales incertae sedis</taxon>
        <taxon>Zooxanthella</taxon>
    </lineage>
</organism>
<sequence length="566" mass="63102">MDTMLLHTQWGRRAPFLMALVPPRYLPHFRELVRYHQVQQWGFWAADVLSMSMAARAAWHWRQFVPSTNWLRASFALSFVPPFMLLLIIPFRDGAEVAPIMRQMCHDTSRTLSEHNLTSFQEKLKVMAKRTIVQTADQVKNAMEIDCDHFSPVEWVPQLIHHIEIEGWREQDDGTCPQIQRLNDLREEDSSARFIPSVEHCPSECQNCTKACADWLVPLGTMAGLYGADALPKMLGHSFTSLGSATSCQHCFSENNGLKCAWRCEGIRMALSMRSLFTDGEPWRPKCLTQESVREMRLWGDVLAQPAYWKMLLGTAYGLRSLRWLMPLASSVMLGASYGSRIARSAIPFSRIPALVNAAAAVFSLPFIFLMAVLIQNICGGPLTLLGILLTIVFIVASLQPGPMEVDRLHDFWMDKGRYYYVKYGALSGATLCFATSMLTDELASAWFNLLQEKGMLPTLEDLAAVRLDNFWVLGRFLLTLAGTSQISAVFFADGSVSLIHRFHEGEARDAADVKSRRNKLLADIGTAVSGVPAGDASLAEAGRTKPEARRAFAVCGCKALGGSRA</sequence>
<evidence type="ECO:0000313" key="2">
    <source>
        <dbReference type="EMBL" id="CAD9632577.1"/>
    </source>
</evidence>
<keyword evidence="1" id="KW-0812">Transmembrane</keyword>
<dbReference type="EMBL" id="HBGW01080014">
    <property type="protein sequence ID" value="CAD9632577.1"/>
    <property type="molecule type" value="Transcribed_RNA"/>
</dbReference>
<feature type="transmembrane region" description="Helical" evidence="1">
    <location>
        <begin position="324"/>
        <end position="343"/>
    </location>
</feature>